<sequence>MDRRMFLRATAVAGGTAVFTGALWQQAFAAGPAQPGPSPYGPLGAVDGNGLQLPDGFTSRIVARSLQRVEGTRHTWHPAPDGGACFPDGDGWIYVSNSEVPVVGGVSAMRFDASGKVTSAYRILNGTTLNCSGGATPWNTWLSCEEHDFGLVYETDPRGQNAAVARPAMGRFKHEAAASDPERKVVYLAEDQGDGCFYRFRPKTWGDLSSGTLEVLVGSGTGPVRWAKVPSPQFWLTPTREQVADAMRFDGGEGCYYTHGVCYFTTKGDNRVWAYDAANERLDIAYDDDLVTSGEAPLHGVDAVTATAAGDLYVAEDGDNMEINLITADGIVTPFLRVLGHDESEVTGCAFSPDGSRLYFSSQRGKSGFIAGTDGCTFEVTGPFRR</sequence>
<evidence type="ECO:0000313" key="3">
    <source>
        <dbReference type="Proteomes" id="UP000295431"/>
    </source>
</evidence>
<dbReference type="SUPFAM" id="SSF63825">
    <property type="entry name" value="YWTD domain"/>
    <property type="match status" value="1"/>
</dbReference>
<keyword evidence="1" id="KW-0732">Signal</keyword>
<evidence type="ECO:0000313" key="2">
    <source>
        <dbReference type="EMBL" id="TDC06462.1"/>
    </source>
</evidence>
<dbReference type="OrthoDB" id="5169219at2"/>
<dbReference type="Proteomes" id="UP000295431">
    <property type="component" value="Unassembled WGS sequence"/>
</dbReference>
<dbReference type="InterPro" id="IPR006311">
    <property type="entry name" value="TAT_signal"/>
</dbReference>
<dbReference type="EMBL" id="SMJW01000268">
    <property type="protein sequence ID" value="TDC06462.1"/>
    <property type="molecule type" value="Genomic_DNA"/>
</dbReference>
<dbReference type="InterPro" id="IPR019546">
    <property type="entry name" value="TAT_signal_bac_arc"/>
</dbReference>
<dbReference type="NCBIfam" id="TIGR01409">
    <property type="entry name" value="TAT_signal_seq"/>
    <property type="match status" value="1"/>
</dbReference>
<evidence type="ECO:0000256" key="1">
    <source>
        <dbReference type="SAM" id="SignalP"/>
    </source>
</evidence>
<gene>
    <name evidence="2" type="ORF">E1284_33830</name>
</gene>
<organism evidence="2 3">
    <name type="scientific">Actinomadura bangladeshensis</name>
    <dbReference type="NCBI Taxonomy" id="453573"/>
    <lineage>
        <taxon>Bacteria</taxon>
        <taxon>Bacillati</taxon>
        <taxon>Actinomycetota</taxon>
        <taxon>Actinomycetes</taxon>
        <taxon>Streptosporangiales</taxon>
        <taxon>Thermomonosporaceae</taxon>
        <taxon>Actinomadura</taxon>
    </lineage>
</organism>
<reference evidence="2 3" key="1">
    <citation type="submission" date="2019-03" db="EMBL/GenBank/DDBJ databases">
        <title>Draft genome sequences of novel Actinobacteria.</title>
        <authorList>
            <person name="Sahin N."/>
            <person name="Ay H."/>
            <person name="Saygin H."/>
        </authorList>
    </citation>
    <scope>NUCLEOTIDE SEQUENCE [LARGE SCALE GENOMIC DNA]</scope>
    <source>
        <strain evidence="2 3">DSM 45347</strain>
    </source>
</reference>
<keyword evidence="3" id="KW-1185">Reference proteome</keyword>
<proteinExistence type="predicted"/>
<dbReference type="Pfam" id="PF05787">
    <property type="entry name" value="PhoX"/>
    <property type="match status" value="1"/>
</dbReference>
<dbReference type="AlphaFoldDB" id="A0A4R4NHY8"/>
<feature type="chain" id="PRO_5020732851" evidence="1">
    <location>
        <begin position="30"/>
        <end position="386"/>
    </location>
</feature>
<dbReference type="PROSITE" id="PS51318">
    <property type="entry name" value="TAT"/>
    <property type="match status" value="1"/>
</dbReference>
<comment type="caution">
    <text evidence="2">The sequence shown here is derived from an EMBL/GenBank/DDBJ whole genome shotgun (WGS) entry which is preliminary data.</text>
</comment>
<name>A0A4R4NHY8_9ACTN</name>
<dbReference type="InterPro" id="IPR008557">
    <property type="entry name" value="PhoX"/>
</dbReference>
<dbReference type="InterPro" id="IPR015943">
    <property type="entry name" value="WD40/YVTN_repeat-like_dom_sf"/>
</dbReference>
<accession>A0A4R4NHY8</accession>
<dbReference type="PANTHER" id="PTHR35399">
    <property type="entry name" value="SLR8030 PROTEIN"/>
    <property type="match status" value="1"/>
</dbReference>
<dbReference type="PANTHER" id="PTHR35399:SF4">
    <property type="entry name" value="MEMBRANE PROTEIN"/>
    <property type="match status" value="1"/>
</dbReference>
<protein>
    <submittedName>
        <fullName evidence="2">DUF839 domain-containing protein</fullName>
    </submittedName>
</protein>
<feature type="signal peptide" evidence="1">
    <location>
        <begin position="1"/>
        <end position="29"/>
    </location>
</feature>
<dbReference type="Gene3D" id="2.130.10.10">
    <property type="entry name" value="YVTN repeat-like/Quinoprotein amine dehydrogenase"/>
    <property type="match status" value="1"/>
</dbReference>